<dbReference type="PANTHER" id="PTHR10492:SF57">
    <property type="entry name" value="ATP-DEPENDENT DNA HELICASE"/>
    <property type="match status" value="1"/>
</dbReference>
<protein>
    <recommendedName>
        <fullName evidence="2">ATP-dependent DNA helicase</fullName>
    </recommendedName>
</protein>
<name>A0A0L8H5P6_OCTBM</name>
<gene>
    <name evidence="1" type="ORF">OCBIM_22021773mg</name>
</gene>
<sequence length="202" mass="22995">MHGDVDMILFPLHMTDWLGYLERRIFYFKIMVSDYKLRSFLYDDVKVVELTTNLRLLTEDLCGFVYADFKTVYADFTNPVWLANTTIITPTNEAAQSVNNFLLTKIPSKLKLYRISDTVDNETLYPIVFINKLTPSNVTNGTRYIIVSLHDHAIEAEATSGPYSGSTQLIPRNGIAIHIYTQTISCQANFCLDVRQGTGTDF</sequence>
<dbReference type="AlphaFoldDB" id="A0A0L8H5P6"/>
<proteinExistence type="predicted"/>
<dbReference type="PANTHER" id="PTHR10492">
    <property type="match status" value="1"/>
</dbReference>
<dbReference type="EMBL" id="KQ419098">
    <property type="protein sequence ID" value="KOF84606.1"/>
    <property type="molecule type" value="Genomic_DNA"/>
</dbReference>
<organism evidence="1">
    <name type="scientific">Octopus bimaculoides</name>
    <name type="common">California two-spotted octopus</name>
    <dbReference type="NCBI Taxonomy" id="37653"/>
    <lineage>
        <taxon>Eukaryota</taxon>
        <taxon>Metazoa</taxon>
        <taxon>Spiralia</taxon>
        <taxon>Lophotrochozoa</taxon>
        <taxon>Mollusca</taxon>
        <taxon>Cephalopoda</taxon>
        <taxon>Coleoidea</taxon>
        <taxon>Octopodiformes</taxon>
        <taxon>Octopoda</taxon>
        <taxon>Incirrata</taxon>
        <taxon>Octopodidae</taxon>
        <taxon>Octopus</taxon>
    </lineage>
</organism>
<evidence type="ECO:0008006" key="2">
    <source>
        <dbReference type="Google" id="ProtNLM"/>
    </source>
</evidence>
<evidence type="ECO:0000313" key="1">
    <source>
        <dbReference type="EMBL" id="KOF84606.1"/>
    </source>
</evidence>
<reference evidence="1" key="1">
    <citation type="submission" date="2015-07" db="EMBL/GenBank/DDBJ databases">
        <title>MeaNS - Measles Nucleotide Surveillance Program.</title>
        <authorList>
            <person name="Tran T."/>
            <person name="Druce J."/>
        </authorList>
    </citation>
    <scope>NUCLEOTIDE SEQUENCE</scope>
    <source>
        <strain evidence="1">UCB-OBI-ISO-001</strain>
        <tissue evidence="1">Gonad</tissue>
    </source>
</reference>
<accession>A0A0L8H5P6</accession>